<dbReference type="AlphaFoldDB" id="A0A6J8DLX8"/>
<reference evidence="1 2" key="1">
    <citation type="submission" date="2020-06" db="EMBL/GenBank/DDBJ databases">
        <authorList>
            <person name="Li R."/>
            <person name="Bekaert M."/>
        </authorList>
    </citation>
    <scope>NUCLEOTIDE SEQUENCE [LARGE SCALE GENOMIC DNA]</scope>
    <source>
        <strain evidence="2">wild</strain>
    </source>
</reference>
<accession>A0A6J8DLX8</accession>
<sequence>MGVTAYTSPDQYVIMHRDHGMQEDLKNIILEKVNYKQCKKNNGKKGEDENSGYRNSPTSQYRNKSIFDLINSCETKFSIRASWHYFECGHGKGPCDGIGGTTKRNADNAVKQGKLPFKTDMILWHGHLAVNQQVKLDIDTYQQRNLKNSRKESENRPKEIKPVKVTIKVHAVAAIADGRILTKETTCVCQQCFGDDGFKETNTVSKWRSLSHKRMKEYRKKKASPREKWLIQESNRTREYYKPTSQLNSKEKKAKTMCQKEIRETSEENPTKRKLVGIVVSGKFMRKYKMLTELKKSTNITWRTQAKRSKS</sequence>
<organism evidence="1 2">
    <name type="scientific">Mytilus coruscus</name>
    <name type="common">Sea mussel</name>
    <dbReference type="NCBI Taxonomy" id="42192"/>
    <lineage>
        <taxon>Eukaryota</taxon>
        <taxon>Metazoa</taxon>
        <taxon>Spiralia</taxon>
        <taxon>Lophotrochozoa</taxon>
        <taxon>Mollusca</taxon>
        <taxon>Bivalvia</taxon>
        <taxon>Autobranchia</taxon>
        <taxon>Pteriomorphia</taxon>
        <taxon>Mytilida</taxon>
        <taxon>Mytiloidea</taxon>
        <taxon>Mytilidae</taxon>
        <taxon>Mytilinae</taxon>
        <taxon>Mytilus</taxon>
    </lineage>
</organism>
<name>A0A6J8DLX8_MYTCO</name>
<dbReference type="OrthoDB" id="6160404at2759"/>
<keyword evidence="2" id="KW-1185">Reference proteome</keyword>
<proteinExistence type="predicted"/>
<evidence type="ECO:0000313" key="1">
    <source>
        <dbReference type="EMBL" id="CAC5408737.1"/>
    </source>
</evidence>
<dbReference type="Proteomes" id="UP000507470">
    <property type="component" value="Unassembled WGS sequence"/>
</dbReference>
<dbReference type="PANTHER" id="PTHR46601">
    <property type="entry name" value="ULP_PROTEASE DOMAIN-CONTAINING PROTEIN"/>
    <property type="match status" value="1"/>
</dbReference>
<evidence type="ECO:0000313" key="2">
    <source>
        <dbReference type="Proteomes" id="UP000507470"/>
    </source>
</evidence>
<dbReference type="EMBL" id="CACVKT020007594">
    <property type="protein sequence ID" value="CAC5408737.1"/>
    <property type="molecule type" value="Genomic_DNA"/>
</dbReference>
<gene>
    <name evidence="1" type="ORF">MCOR_42106</name>
</gene>
<protein>
    <submittedName>
        <fullName evidence="1">Uncharacterized protein</fullName>
    </submittedName>
</protein>
<dbReference type="PANTHER" id="PTHR46601:SF1">
    <property type="entry name" value="ADF-H DOMAIN-CONTAINING PROTEIN"/>
    <property type="match status" value="1"/>
</dbReference>